<gene>
    <name evidence="7" type="ORF">ENU28_02565</name>
</gene>
<dbReference type="PANTHER" id="PTHR33529:SF8">
    <property type="entry name" value="PERMEASE, YJGP_YJGQ FAMILY"/>
    <property type="match status" value="1"/>
</dbReference>
<feature type="transmembrane region" description="Helical" evidence="6">
    <location>
        <begin position="302"/>
        <end position="319"/>
    </location>
</feature>
<evidence type="ECO:0000256" key="5">
    <source>
        <dbReference type="ARBA" id="ARBA00023136"/>
    </source>
</evidence>
<dbReference type="GO" id="GO:0043190">
    <property type="term" value="C:ATP-binding cassette (ABC) transporter complex"/>
    <property type="evidence" value="ECO:0007669"/>
    <property type="project" value="TreeGrafter"/>
</dbReference>
<organism evidence="7">
    <name type="scientific">candidate division WOR-3 bacterium</name>
    <dbReference type="NCBI Taxonomy" id="2052148"/>
    <lineage>
        <taxon>Bacteria</taxon>
        <taxon>Bacteria division WOR-3</taxon>
    </lineage>
</organism>
<keyword evidence="2" id="KW-1003">Cell membrane</keyword>
<evidence type="ECO:0000256" key="2">
    <source>
        <dbReference type="ARBA" id="ARBA00022475"/>
    </source>
</evidence>
<feature type="transmembrane region" description="Helical" evidence="6">
    <location>
        <begin position="331"/>
        <end position="355"/>
    </location>
</feature>
<feature type="transmembrane region" description="Helical" evidence="6">
    <location>
        <begin position="277"/>
        <end position="295"/>
    </location>
</feature>
<dbReference type="PANTHER" id="PTHR33529">
    <property type="entry name" value="SLR0882 PROTEIN-RELATED"/>
    <property type="match status" value="1"/>
</dbReference>
<dbReference type="InterPro" id="IPR005495">
    <property type="entry name" value="LptG/LptF_permease"/>
</dbReference>
<dbReference type="GO" id="GO:0015920">
    <property type="term" value="P:lipopolysaccharide transport"/>
    <property type="evidence" value="ECO:0007669"/>
    <property type="project" value="TreeGrafter"/>
</dbReference>
<sequence length="360" mass="42370">MKIIYRFYGKEILKYTFLAFLSLATIYLLIDFFESLSYFVQYQTGYREILVYYLYTLPSVISLLLSPSLILAIFFVFGRAIRFNEPNILKTMGINPKSLFKIPFFLSLIFSLFLFFNQEVIEIKSKINLENLKKERIEKRKKEEERSKSDVYYLGENNIVYYIKELLLPGTMKNFSIMALDLKKGLKKRYDGKIAFYKDGKWLGYDVYCYDFFKGENNLSHYDSLILDFLKETPKELFAEMREPEMMNFLELYSQIKKFQKAGFKMDKEMVNFHSRFSYPVIAIIVTILSFGIVLHLKKGTVMLGLGIGLLISFLYWGFLQITYAMGEVNLLSPFLACWLPNLIFLGLGIILFLLTKRNF</sequence>
<evidence type="ECO:0000256" key="4">
    <source>
        <dbReference type="ARBA" id="ARBA00022989"/>
    </source>
</evidence>
<dbReference type="EMBL" id="DTBX01000089">
    <property type="protein sequence ID" value="HGQ55330.1"/>
    <property type="molecule type" value="Genomic_DNA"/>
</dbReference>
<keyword evidence="5 6" id="KW-0472">Membrane</keyword>
<feature type="transmembrane region" description="Helical" evidence="6">
    <location>
        <begin position="50"/>
        <end position="77"/>
    </location>
</feature>
<dbReference type="AlphaFoldDB" id="A0A7V4CHS3"/>
<feature type="transmembrane region" description="Helical" evidence="6">
    <location>
        <begin position="98"/>
        <end position="116"/>
    </location>
</feature>
<comment type="subcellular location">
    <subcellularLocation>
        <location evidence="1">Cell membrane</location>
        <topology evidence="1">Multi-pass membrane protein</topology>
    </subcellularLocation>
</comment>
<proteinExistence type="predicted"/>
<evidence type="ECO:0000256" key="6">
    <source>
        <dbReference type="SAM" id="Phobius"/>
    </source>
</evidence>
<dbReference type="Pfam" id="PF03739">
    <property type="entry name" value="LptF_LptG"/>
    <property type="match status" value="1"/>
</dbReference>
<reference evidence="7" key="1">
    <citation type="journal article" date="2020" name="mSystems">
        <title>Genome- and Community-Level Interaction Insights into Carbon Utilization and Element Cycling Functions of Hydrothermarchaeota in Hydrothermal Sediment.</title>
        <authorList>
            <person name="Zhou Z."/>
            <person name="Liu Y."/>
            <person name="Xu W."/>
            <person name="Pan J."/>
            <person name="Luo Z.H."/>
            <person name="Li M."/>
        </authorList>
    </citation>
    <scope>NUCLEOTIDE SEQUENCE [LARGE SCALE GENOMIC DNA]</scope>
    <source>
        <strain evidence="7">SpSt-655</strain>
    </source>
</reference>
<comment type="caution">
    <text evidence="7">The sequence shown here is derived from an EMBL/GenBank/DDBJ whole genome shotgun (WGS) entry which is preliminary data.</text>
</comment>
<evidence type="ECO:0000256" key="1">
    <source>
        <dbReference type="ARBA" id="ARBA00004651"/>
    </source>
</evidence>
<keyword evidence="3 6" id="KW-0812">Transmembrane</keyword>
<feature type="transmembrane region" description="Helical" evidence="6">
    <location>
        <begin position="12"/>
        <end position="30"/>
    </location>
</feature>
<protein>
    <submittedName>
        <fullName evidence="7">YjgP/YjgQ family permease</fullName>
    </submittedName>
</protein>
<name>A0A7V4CHS3_UNCW3</name>
<evidence type="ECO:0000313" key="7">
    <source>
        <dbReference type="EMBL" id="HGQ55330.1"/>
    </source>
</evidence>
<keyword evidence="4 6" id="KW-1133">Transmembrane helix</keyword>
<evidence type="ECO:0000256" key="3">
    <source>
        <dbReference type="ARBA" id="ARBA00022692"/>
    </source>
</evidence>
<accession>A0A7V4CHS3</accession>